<proteinExistence type="predicted"/>
<gene>
    <name evidence="2" type="ORF">HAKA00212_LOCUS179</name>
</gene>
<keyword evidence="1" id="KW-0812">Transmembrane</keyword>
<protein>
    <submittedName>
        <fullName evidence="2">Uncharacterized protein</fullName>
    </submittedName>
</protein>
<keyword evidence="1" id="KW-1133">Transmembrane helix</keyword>
<reference evidence="2" key="1">
    <citation type="submission" date="2021-01" db="EMBL/GenBank/DDBJ databases">
        <authorList>
            <person name="Corre E."/>
            <person name="Pelletier E."/>
            <person name="Niang G."/>
            <person name="Scheremetjew M."/>
            <person name="Finn R."/>
            <person name="Kale V."/>
            <person name="Holt S."/>
            <person name="Cochrane G."/>
            <person name="Meng A."/>
            <person name="Brown T."/>
            <person name="Cohen L."/>
        </authorList>
    </citation>
    <scope>NUCLEOTIDE SEQUENCE</scope>
    <source>
        <strain evidence="2">CCMP3107</strain>
    </source>
</reference>
<name>A0A6V2PVU9_HETAK</name>
<accession>A0A6V2PVU9</accession>
<dbReference type="EMBL" id="HBIU01000535">
    <property type="protein sequence ID" value="CAE0619602.1"/>
    <property type="molecule type" value="Transcribed_RNA"/>
</dbReference>
<dbReference type="AlphaFoldDB" id="A0A6V2PVU9"/>
<feature type="transmembrane region" description="Helical" evidence="1">
    <location>
        <begin position="21"/>
        <end position="40"/>
    </location>
</feature>
<feature type="transmembrane region" description="Helical" evidence="1">
    <location>
        <begin position="46"/>
        <end position="73"/>
    </location>
</feature>
<evidence type="ECO:0000256" key="1">
    <source>
        <dbReference type="SAM" id="Phobius"/>
    </source>
</evidence>
<organism evidence="2">
    <name type="scientific">Heterosigma akashiwo</name>
    <name type="common">Chromophytic alga</name>
    <name type="synonym">Heterosigma carterae</name>
    <dbReference type="NCBI Taxonomy" id="2829"/>
    <lineage>
        <taxon>Eukaryota</taxon>
        <taxon>Sar</taxon>
        <taxon>Stramenopiles</taxon>
        <taxon>Ochrophyta</taxon>
        <taxon>Raphidophyceae</taxon>
        <taxon>Chattonellales</taxon>
        <taxon>Chattonellaceae</taxon>
        <taxon>Heterosigma</taxon>
    </lineage>
</organism>
<keyword evidence="1" id="KW-0472">Membrane</keyword>
<evidence type="ECO:0000313" key="2">
    <source>
        <dbReference type="EMBL" id="CAE0619602.1"/>
    </source>
</evidence>
<sequence>MGIKDFSTFDKWMTFLESMPFHITNLANFLFTVDMVFVLPSYIHEYYVPCINLAMFASALYCLAALIGMFLVFRQDTIQEWREKFLLSSEEKKLTPIAEVDGQEAGSGYGSV</sequence>